<dbReference type="InterPro" id="IPR011009">
    <property type="entry name" value="Kinase-like_dom_sf"/>
</dbReference>
<dbReference type="GeneID" id="27899826"/>
<name>M3BSV0_SPHMS</name>
<dbReference type="SUPFAM" id="SSF56112">
    <property type="entry name" value="Protein kinase-like (PK-like)"/>
    <property type="match status" value="1"/>
</dbReference>
<protein>
    <recommendedName>
        <fullName evidence="1">Aminoglycoside phosphotransferase domain-containing protein</fullName>
    </recommendedName>
</protein>
<dbReference type="eggNOG" id="ENOG502SNB9">
    <property type="taxonomic scope" value="Eukaryota"/>
</dbReference>
<gene>
    <name evidence="2" type="ORF">SEPMUDRAFT_135198</name>
</gene>
<dbReference type="HOGENOM" id="CLU_061423_0_0_1"/>
<reference evidence="2 3" key="1">
    <citation type="journal article" date="2012" name="PLoS Pathog.">
        <title>Diverse lifestyles and strategies of plant pathogenesis encoded in the genomes of eighteen Dothideomycetes fungi.</title>
        <authorList>
            <person name="Ohm R.A."/>
            <person name="Feau N."/>
            <person name="Henrissat B."/>
            <person name="Schoch C.L."/>
            <person name="Horwitz B.A."/>
            <person name="Barry K.W."/>
            <person name="Condon B.J."/>
            <person name="Copeland A.C."/>
            <person name="Dhillon B."/>
            <person name="Glaser F."/>
            <person name="Hesse C.N."/>
            <person name="Kosti I."/>
            <person name="LaButti K."/>
            <person name="Lindquist E.A."/>
            <person name="Lucas S."/>
            <person name="Salamov A.A."/>
            <person name="Bradshaw R.E."/>
            <person name="Ciuffetti L."/>
            <person name="Hamelin R.C."/>
            <person name="Kema G.H.J."/>
            <person name="Lawrence C."/>
            <person name="Scott J.A."/>
            <person name="Spatafora J.W."/>
            <person name="Turgeon B.G."/>
            <person name="de Wit P.J.G.M."/>
            <person name="Zhong S."/>
            <person name="Goodwin S.B."/>
            <person name="Grigoriev I.V."/>
        </authorList>
    </citation>
    <scope>NUCLEOTIDE SEQUENCE [LARGE SCALE GENOMIC DNA]</scope>
    <source>
        <strain evidence="2 3">SO2202</strain>
    </source>
</reference>
<dbReference type="InterPro" id="IPR051678">
    <property type="entry name" value="AGP_Transferase"/>
</dbReference>
<evidence type="ECO:0000259" key="1">
    <source>
        <dbReference type="Pfam" id="PF01636"/>
    </source>
</evidence>
<accession>M3BSV0</accession>
<dbReference type="EMBL" id="KB456268">
    <property type="protein sequence ID" value="EMF09745.1"/>
    <property type="molecule type" value="Genomic_DNA"/>
</dbReference>
<keyword evidence="3" id="KW-1185">Reference proteome</keyword>
<organism evidence="2 3">
    <name type="scientific">Sphaerulina musiva (strain SO2202)</name>
    <name type="common">Poplar stem canker fungus</name>
    <name type="synonym">Septoria musiva</name>
    <dbReference type="NCBI Taxonomy" id="692275"/>
    <lineage>
        <taxon>Eukaryota</taxon>
        <taxon>Fungi</taxon>
        <taxon>Dikarya</taxon>
        <taxon>Ascomycota</taxon>
        <taxon>Pezizomycotina</taxon>
        <taxon>Dothideomycetes</taxon>
        <taxon>Dothideomycetidae</taxon>
        <taxon>Mycosphaerellales</taxon>
        <taxon>Mycosphaerellaceae</taxon>
        <taxon>Sphaerulina</taxon>
    </lineage>
</organism>
<dbReference type="InterPro" id="IPR002575">
    <property type="entry name" value="Aminoglycoside_PTrfase"/>
</dbReference>
<evidence type="ECO:0000313" key="3">
    <source>
        <dbReference type="Proteomes" id="UP000016931"/>
    </source>
</evidence>
<dbReference type="RefSeq" id="XP_016757866.1">
    <property type="nucleotide sequence ID" value="XM_016902689.1"/>
</dbReference>
<dbReference type="Pfam" id="PF01636">
    <property type="entry name" value="APH"/>
    <property type="match status" value="1"/>
</dbReference>
<dbReference type="PANTHER" id="PTHR21310">
    <property type="entry name" value="AMINOGLYCOSIDE PHOSPHOTRANSFERASE-RELATED-RELATED"/>
    <property type="match status" value="1"/>
</dbReference>
<dbReference type="AlphaFoldDB" id="M3BSV0"/>
<dbReference type="Gene3D" id="3.90.1200.10">
    <property type="match status" value="1"/>
</dbReference>
<dbReference type="Proteomes" id="UP000016931">
    <property type="component" value="Unassembled WGS sequence"/>
</dbReference>
<feature type="domain" description="Aminoglycoside phosphotransferase" evidence="1">
    <location>
        <begin position="86"/>
        <end position="257"/>
    </location>
</feature>
<dbReference type="PANTHER" id="PTHR21310:SF58">
    <property type="entry name" value="AMINOGLYCOSIDE PHOSPHOTRANSFERASE DOMAIN-CONTAINING PROTEIN"/>
    <property type="match status" value="1"/>
</dbReference>
<sequence length="327" mass="36883">MAALPPVREALRQVTKQSWILGDRMSISRQLERSPDVPSWSDGNSCFFEITKSSGDVASDDTYGVADSLPLVHDAGDIHAVWKIGTAFLKVMVPLSTAITREHVTLQALQDRDVSFAVPSVLFYGEWDGRYYLIVSQVPGITLADAWPLMDETGRNKCVSQVVRICKEVAMTFDGSENSCIAGIDGGYLPEYFLGKRSGKDWDFAPALLQQYCLDMKMDCTTLVFYHCDLSPGNVMVHMKEAGEPAVGIIDWECAGFVPKDWVRTKYLVCGSMDFELPEGSTREARREWRDRMERCLQEEGFKDMSESWRAWFATGCSRYQVISWLE</sequence>
<evidence type="ECO:0000313" key="2">
    <source>
        <dbReference type="EMBL" id="EMF09745.1"/>
    </source>
</evidence>
<dbReference type="OMA" id="FMVPTEY"/>
<proteinExistence type="predicted"/>
<dbReference type="OrthoDB" id="5404599at2759"/>